<proteinExistence type="predicted"/>
<dbReference type="HOGENOM" id="CLU_147330_1_0_9"/>
<dbReference type="Proteomes" id="UP000013785">
    <property type="component" value="Unassembled WGS sequence"/>
</dbReference>
<dbReference type="PATRIC" id="fig|1158610.3.peg.2832"/>
<dbReference type="STRING" id="154621.RV11_GL002048"/>
<comment type="caution">
    <text evidence="1">The sequence shown here is derived from an EMBL/GenBank/DDBJ whole genome shotgun (WGS) entry which is preliminary data.</text>
</comment>
<evidence type="ECO:0000313" key="1">
    <source>
        <dbReference type="EMBL" id="EOL42495.1"/>
    </source>
</evidence>
<gene>
    <name evidence="1" type="ORF">UC3_02847</name>
</gene>
<dbReference type="OrthoDB" id="2146076at2"/>
<dbReference type="eggNOG" id="ENOG50331U3">
    <property type="taxonomic scope" value="Bacteria"/>
</dbReference>
<keyword evidence="2" id="KW-1185">Reference proteome</keyword>
<protein>
    <submittedName>
        <fullName evidence="1">Uncharacterized protein</fullName>
    </submittedName>
</protein>
<name>R3WKW6_9ENTE</name>
<organism evidence="1 2">
    <name type="scientific">Enterococcus phoeniculicola ATCC BAA-412</name>
    <dbReference type="NCBI Taxonomy" id="1158610"/>
    <lineage>
        <taxon>Bacteria</taxon>
        <taxon>Bacillati</taxon>
        <taxon>Bacillota</taxon>
        <taxon>Bacilli</taxon>
        <taxon>Lactobacillales</taxon>
        <taxon>Enterococcaceae</taxon>
        <taxon>Enterococcus</taxon>
    </lineage>
</organism>
<accession>R3WKW6</accession>
<sequence length="144" mass="16312">MRPNLGFYVQTINDIVTDTEKIGESMNPSYEEIRTALDEDKTESLSADKLKEISVLFEEGTDKYRAMAKKISTLRPPAAVMGIHKKFERSYLSYVAGCEEMLQSIDSEKGIDKKAFDAAEEKQDTATDEISFSIQRMTNLLLKK</sequence>
<reference evidence="1 2" key="1">
    <citation type="submission" date="2013-02" db="EMBL/GenBank/DDBJ databases">
        <title>The Genome Sequence of Enterococcus phoeniculicola BAA-412.</title>
        <authorList>
            <consortium name="The Broad Institute Genome Sequencing Platform"/>
            <consortium name="The Broad Institute Genome Sequencing Center for Infectious Disease"/>
            <person name="Earl A.M."/>
            <person name="Gilmore M.S."/>
            <person name="Lebreton F."/>
            <person name="Walker B."/>
            <person name="Young S.K."/>
            <person name="Zeng Q."/>
            <person name="Gargeya S."/>
            <person name="Fitzgerald M."/>
            <person name="Haas B."/>
            <person name="Abouelleil A."/>
            <person name="Alvarado L."/>
            <person name="Arachchi H.M."/>
            <person name="Berlin A.M."/>
            <person name="Chapman S.B."/>
            <person name="Dewar J."/>
            <person name="Goldberg J."/>
            <person name="Griggs A."/>
            <person name="Gujja S."/>
            <person name="Hansen M."/>
            <person name="Howarth C."/>
            <person name="Imamovic A."/>
            <person name="Larimer J."/>
            <person name="McCowan C."/>
            <person name="Murphy C."/>
            <person name="Neiman D."/>
            <person name="Pearson M."/>
            <person name="Priest M."/>
            <person name="Roberts A."/>
            <person name="Saif S."/>
            <person name="Shea T."/>
            <person name="Sisk P."/>
            <person name="Sykes S."/>
            <person name="Wortman J."/>
            <person name="Nusbaum C."/>
            <person name="Birren B."/>
        </authorList>
    </citation>
    <scope>NUCLEOTIDE SEQUENCE [LARGE SCALE GENOMIC DNA]</scope>
    <source>
        <strain evidence="1 2">ATCC BAA-412</strain>
    </source>
</reference>
<dbReference type="RefSeq" id="WP_010769482.1">
    <property type="nucleotide sequence ID" value="NZ_ASWE01000001.1"/>
</dbReference>
<evidence type="ECO:0000313" key="2">
    <source>
        <dbReference type="Proteomes" id="UP000013785"/>
    </source>
</evidence>
<dbReference type="EMBL" id="AJAT01000017">
    <property type="protein sequence ID" value="EOL42495.1"/>
    <property type="molecule type" value="Genomic_DNA"/>
</dbReference>
<dbReference type="AlphaFoldDB" id="R3WKW6"/>